<name>A0A183IVI8_9BILA</name>
<dbReference type="InterPro" id="IPR051185">
    <property type="entry name" value="ASPM"/>
</dbReference>
<evidence type="ECO:0000313" key="6">
    <source>
        <dbReference type="Proteomes" id="UP000270296"/>
    </source>
</evidence>
<keyword evidence="4" id="KW-0112">Calmodulin-binding</keyword>
<dbReference type="CDD" id="cd23767">
    <property type="entry name" value="IQCD"/>
    <property type="match status" value="1"/>
</dbReference>
<sequence length="448" mass="51381">MGDIPVLFAEEDVGTFLTDETALELLLSALYNRLMQIKKQMWAANVICDAWTKHRKCKGKPDHHDTVTTLFENPRVLCSGVFCITSSNDNFKLIKHPQHLESFTVNADRQREHNHFSITVENDNRDLLLHKPIHITGYESFLKRIERKNPPQNRISVSEKEPTSSSVSTLTESCEPECMSSNEMERRRCAAIKIQAAWRGYCVRCKSTPEMTDLSKKIKFQRSVAQPENTIGQRTSYALQKILEARPLSFSYRVINHLIIATSSSANSCRQIVLKGAIPVLYTYIEESNRSVASTFVVQRVIQVLINLAKFHETLPAVVSYPRWFEVLANTILHFQNYEQQLISKVVVLLLILSALPCAQAKMSESPVFVQKLKLAAQRLKKLEQCKKFRSSSCGTIECKRRIRHQHDQPTEHYTPDWVLGVVKPNENFTPSQGLFKLFVHYNIDYDL</sequence>
<evidence type="ECO:0000256" key="2">
    <source>
        <dbReference type="ARBA" id="ARBA00022490"/>
    </source>
</evidence>
<organism evidence="7">
    <name type="scientific">Soboliphyme baturini</name>
    <dbReference type="NCBI Taxonomy" id="241478"/>
    <lineage>
        <taxon>Eukaryota</taxon>
        <taxon>Metazoa</taxon>
        <taxon>Ecdysozoa</taxon>
        <taxon>Nematoda</taxon>
        <taxon>Enoplea</taxon>
        <taxon>Dorylaimia</taxon>
        <taxon>Dioctophymatida</taxon>
        <taxon>Dioctophymatoidea</taxon>
        <taxon>Soboliphymatidae</taxon>
        <taxon>Soboliphyme</taxon>
    </lineage>
</organism>
<dbReference type="Pfam" id="PF00612">
    <property type="entry name" value="IQ"/>
    <property type="match status" value="1"/>
</dbReference>
<keyword evidence="3" id="KW-0677">Repeat</keyword>
<keyword evidence="6" id="KW-1185">Reference proteome</keyword>
<reference evidence="5 6" key="2">
    <citation type="submission" date="2018-11" db="EMBL/GenBank/DDBJ databases">
        <authorList>
            <consortium name="Pathogen Informatics"/>
        </authorList>
    </citation>
    <scope>NUCLEOTIDE SEQUENCE [LARGE SCALE GENOMIC DNA]</scope>
</reference>
<protein>
    <submittedName>
        <fullName evidence="7">TAF6_C domain-containing protein</fullName>
    </submittedName>
</protein>
<evidence type="ECO:0000313" key="7">
    <source>
        <dbReference type="WBParaSite" id="SBAD_0000792501-mRNA-1"/>
    </source>
</evidence>
<dbReference type="GO" id="GO:0051295">
    <property type="term" value="P:establishment of meiotic spindle localization"/>
    <property type="evidence" value="ECO:0007669"/>
    <property type="project" value="TreeGrafter"/>
</dbReference>
<reference evidence="7" key="1">
    <citation type="submission" date="2016-06" db="UniProtKB">
        <authorList>
            <consortium name="WormBaseParasite"/>
        </authorList>
    </citation>
    <scope>IDENTIFICATION</scope>
</reference>
<dbReference type="EMBL" id="UZAM01010796">
    <property type="protein sequence ID" value="VDP13772.1"/>
    <property type="molecule type" value="Genomic_DNA"/>
</dbReference>
<dbReference type="Proteomes" id="UP000270296">
    <property type="component" value="Unassembled WGS sequence"/>
</dbReference>
<evidence type="ECO:0000256" key="3">
    <source>
        <dbReference type="ARBA" id="ARBA00022737"/>
    </source>
</evidence>
<dbReference type="GO" id="GO:0000922">
    <property type="term" value="C:spindle pole"/>
    <property type="evidence" value="ECO:0007669"/>
    <property type="project" value="TreeGrafter"/>
</dbReference>
<dbReference type="OrthoDB" id="2148418at2759"/>
<dbReference type="GO" id="GO:0007051">
    <property type="term" value="P:spindle organization"/>
    <property type="evidence" value="ECO:0007669"/>
    <property type="project" value="TreeGrafter"/>
</dbReference>
<dbReference type="AlphaFoldDB" id="A0A183IVI8"/>
<dbReference type="InterPro" id="IPR000048">
    <property type="entry name" value="IQ_motif_EF-hand-BS"/>
</dbReference>
<evidence type="ECO:0000256" key="1">
    <source>
        <dbReference type="ARBA" id="ARBA00004496"/>
    </source>
</evidence>
<dbReference type="PANTHER" id="PTHR22706:SF1">
    <property type="entry name" value="ASSEMBLY FACTOR FOR SPINDLE MICROTUBULES"/>
    <property type="match status" value="1"/>
</dbReference>
<accession>A0A183IVI8</accession>
<dbReference type="GO" id="GO:0005737">
    <property type="term" value="C:cytoplasm"/>
    <property type="evidence" value="ECO:0007669"/>
    <property type="project" value="UniProtKB-SubCell"/>
</dbReference>
<dbReference type="GO" id="GO:0000278">
    <property type="term" value="P:mitotic cell cycle"/>
    <property type="evidence" value="ECO:0007669"/>
    <property type="project" value="TreeGrafter"/>
</dbReference>
<evidence type="ECO:0000256" key="4">
    <source>
        <dbReference type="ARBA" id="ARBA00022860"/>
    </source>
</evidence>
<dbReference type="PROSITE" id="PS50096">
    <property type="entry name" value="IQ"/>
    <property type="match status" value="1"/>
</dbReference>
<evidence type="ECO:0000313" key="5">
    <source>
        <dbReference type="EMBL" id="VDP13772.1"/>
    </source>
</evidence>
<dbReference type="Gene3D" id="1.20.5.190">
    <property type="match status" value="1"/>
</dbReference>
<gene>
    <name evidence="5" type="ORF">SBAD_LOCUS7634</name>
</gene>
<dbReference type="GO" id="GO:0005516">
    <property type="term" value="F:calmodulin binding"/>
    <property type="evidence" value="ECO:0007669"/>
    <property type="project" value="UniProtKB-KW"/>
</dbReference>
<comment type="subcellular location">
    <subcellularLocation>
        <location evidence="1">Cytoplasm</location>
    </subcellularLocation>
</comment>
<dbReference type="WBParaSite" id="SBAD_0000792501-mRNA-1">
    <property type="protein sequence ID" value="SBAD_0000792501-mRNA-1"/>
    <property type="gene ID" value="SBAD_0000792501"/>
</dbReference>
<proteinExistence type="predicted"/>
<keyword evidence="2" id="KW-0963">Cytoplasm</keyword>
<dbReference type="PANTHER" id="PTHR22706">
    <property type="entry name" value="ASSEMBLY FACTOR FOR SPINDLE MICROTUBULES"/>
    <property type="match status" value="1"/>
</dbReference>